<dbReference type="EMBL" id="CP011770">
    <property type="protein sequence ID" value="AKM08796.1"/>
    <property type="molecule type" value="Genomic_DNA"/>
</dbReference>
<organism evidence="2 3">
    <name type="scientific">Croceicoccus naphthovorans</name>
    <dbReference type="NCBI Taxonomy" id="1348774"/>
    <lineage>
        <taxon>Bacteria</taxon>
        <taxon>Pseudomonadati</taxon>
        <taxon>Pseudomonadota</taxon>
        <taxon>Alphaproteobacteria</taxon>
        <taxon>Sphingomonadales</taxon>
        <taxon>Erythrobacteraceae</taxon>
        <taxon>Croceicoccus</taxon>
    </lineage>
</organism>
<dbReference type="AlphaFoldDB" id="A0A0G3XDS8"/>
<dbReference type="Proteomes" id="UP000035287">
    <property type="component" value="Chromosome"/>
</dbReference>
<dbReference type="NCBIfam" id="NF033547">
    <property type="entry name" value="transpos_IS1595"/>
    <property type="match status" value="1"/>
</dbReference>
<keyword evidence="3" id="KW-1185">Reference proteome</keyword>
<dbReference type="PANTHER" id="PTHR47163">
    <property type="entry name" value="DDE_TNP_IS1595 DOMAIN-CONTAINING PROTEIN"/>
    <property type="match status" value="1"/>
</dbReference>
<dbReference type="SMART" id="SM01126">
    <property type="entry name" value="DDE_Tnp_IS1595"/>
    <property type="match status" value="1"/>
</dbReference>
<dbReference type="PATRIC" id="fig|1348774.3.peg.86"/>
<gene>
    <name evidence="2" type="ORF">AB433_00365</name>
</gene>
<evidence type="ECO:0000313" key="2">
    <source>
        <dbReference type="EMBL" id="AKM08796.1"/>
    </source>
</evidence>
<name>A0A0G3XDS8_9SPHN</name>
<sequence length="226" mass="25919">MLLFTNSRTGISTHFAQRHFGIAQKAAYRAVDRVRTHLALLEGVRMVGGPGVPVYVDETLLNGVRTLSRSGKGKAILMGLTDGDVVTTAIIPDRRSDTLFSVIDQRIRKGSIIVTDSYNSYKRLADLGWARETVNHSKGFWVNESGFSQSRIESYWAVFKRMIRGAHLHVRRDKLWKYVNAFNFCYNRRMRSHETFWDMISAFPEFPPKITPPKELDLVPHRFLDS</sequence>
<dbReference type="Pfam" id="PF12762">
    <property type="entry name" value="DDE_Tnp_IS1595"/>
    <property type="match status" value="1"/>
</dbReference>
<protein>
    <recommendedName>
        <fullName evidence="1">ISXO2-like transposase domain-containing protein</fullName>
    </recommendedName>
</protein>
<dbReference type="InterPro" id="IPR024445">
    <property type="entry name" value="Tnp_ISXO2-like"/>
</dbReference>
<dbReference type="KEGG" id="cna:AB433_00365"/>
<accession>A0A0G3XDS8</accession>
<proteinExistence type="predicted"/>
<reference evidence="2 3" key="1">
    <citation type="submission" date="2015-06" db="EMBL/GenBank/DDBJ databases">
        <authorList>
            <person name="Zeng Y."/>
            <person name="Huang Y."/>
        </authorList>
    </citation>
    <scope>NUCLEOTIDE SEQUENCE [LARGE SCALE GENOMIC DNA]</scope>
    <source>
        <strain evidence="2 3">PQ-2</strain>
    </source>
</reference>
<evidence type="ECO:0000259" key="1">
    <source>
        <dbReference type="SMART" id="SM01126"/>
    </source>
</evidence>
<dbReference type="InterPro" id="IPR053164">
    <property type="entry name" value="IS1016-like_transposase"/>
</dbReference>
<dbReference type="STRING" id="1348774.AB433_00365"/>
<feature type="domain" description="ISXO2-like transposase" evidence="1">
    <location>
        <begin position="46"/>
        <end position="187"/>
    </location>
</feature>
<dbReference type="PANTHER" id="PTHR47163:SF2">
    <property type="entry name" value="SI:DKEY-17M8.2"/>
    <property type="match status" value="1"/>
</dbReference>
<evidence type="ECO:0000313" key="3">
    <source>
        <dbReference type="Proteomes" id="UP000035287"/>
    </source>
</evidence>